<accession>A0A171KP82</accession>
<dbReference type="GO" id="GO:0051301">
    <property type="term" value="P:cell division"/>
    <property type="evidence" value="ECO:0007669"/>
    <property type="project" value="UniProtKB-UniRule"/>
</dbReference>
<proteinExistence type="inferred from homology"/>
<dbReference type="GeneID" id="99725435"/>
<dbReference type="SUPFAM" id="SSF69304">
    <property type="entry name" value="Tricorn protease N-terminal domain"/>
    <property type="match status" value="1"/>
</dbReference>
<dbReference type="RefSeq" id="WP_068374505.1">
    <property type="nucleotide sequence ID" value="NZ_CBCSEB010000004.1"/>
</dbReference>
<keyword evidence="4 7" id="KW-0732">Signal</keyword>
<dbReference type="GO" id="GO:0042597">
    <property type="term" value="C:periplasmic space"/>
    <property type="evidence" value="ECO:0007669"/>
    <property type="project" value="UniProtKB-SubCell"/>
</dbReference>
<dbReference type="InterPro" id="IPR011659">
    <property type="entry name" value="WD40"/>
</dbReference>
<dbReference type="AlphaFoldDB" id="A0A171KP82"/>
<keyword evidence="10" id="KW-1185">Reference proteome</keyword>
<feature type="chain" id="PRO_5025750772" description="Tol-Pal system protein TolB" evidence="7">
    <location>
        <begin position="23"/>
        <end position="421"/>
    </location>
</feature>
<comment type="similarity">
    <text evidence="2 7">Belongs to the TolB family.</text>
</comment>
<dbReference type="NCBIfam" id="TIGR02800">
    <property type="entry name" value="propeller_TolB"/>
    <property type="match status" value="1"/>
</dbReference>
<evidence type="ECO:0000256" key="1">
    <source>
        <dbReference type="ARBA" id="ARBA00004418"/>
    </source>
</evidence>
<dbReference type="GO" id="GO:0017038">
    <property type="term" value="P:protein import"/>
    <property type="evidence" value="ECO:0007669"/>
    <property type="project" value="InterPro"/>
</dbReference>
<comment type="subunit">
    <text evidence="7">The Tol-Pal system is composed of five core proteins: the inner membrane proteins TolA, TolQ and TolR, the periplasmic protein TolB and the outer membrane protein Pal. They form a network linking the inner and outer membranes and the peptidoglycan layer.</text>
</comment>
<dbReference type="Gene3D" id="2.120.10.30">
    <property type="entry name" value="TolB, C-terminal domain"/>
    <property type="match status" value="1"/>
</dbReference>
<dbReference type="SUPFAM" id="SSF52964">
    <property type="entry name" value="TolB, N-terminal domain"/>
    <property type="match status" value="1"/>
</dbReference>
<evidence type="ECO:0000313" key="9">
    <source>
        <dbReference type="EMBL" id="KKO70699.1"/>
    </source>
</evidence>
<evidence type="ECO:0000256" key="2">
    <source>
        <dbReference type="ARBA" id="ARBA00009820"/>
    </source>
</evidence>
<evidence type="ECO:0000256" key="5">
    <source>
        <dbReference type="ARBA" id="ARBA00022764"/>
    </source>
</evidence>
<evidence type="ECO:0000256" key="6">
    <source>
        <dbReference type="ARBA" id="ARBA00023306"/>
    </source>
</evidence>
<dbReference type="STRING" id="206506.AAV32_15120"/>
<dbReference type="InterPro" id="IPR011042">
    <property type="entry name" value="6-blade_b-propeller_TolB-like"/>
</dbReference>
<evidence type="ECO:0000256" key="3">
    <source>
        <dbReference type="ARBA" id="ARBA00022618"/>
    </source>
</evidence>
<name>A0A171KP82_9BURK</name>
<feature type="domain" description="TolB N-terminal" evidence="8">
    <location>
        <begin position="24"/>
        <end position="121"/>
    </location>
</feature>
<gene>
    <name evidence="7" type="primary">tolB</name>
    <name evidence="9" type="ORF">AAV32_15120</name>
</gene>
<dbReference type="PATRIC" id="fig|206506.3.peg.3217"/>
<sequence length="421" mass="45805" precursor="true">MQRLLGLLVLAAMFLALPTAHAQLRVDISGTGAQQYPIAIADFSDDPAGREISQVIRADLSRTGQFRLISTGAAQPRSGDEINFAEWRDRGADTLAYGTVTQAGGRYEVRYHLVDTVLASQLDAAVFSGTAQELRRIAHQIADRIYEKITGVRGVFSTRLAYVLKQGNTYELQIADADGQNPRVALRSREPIISPTWSPDGKKLAYVSFESGKPVVYSHTLATRERHAVANYKGSNSAPAWSPDGNQLAVVLTRDGLSQVYVVNADGSNLRRVTRSPLIDTEPVFAPDGQSLYFTSDRAGSPQIYQVNLDGSNTRRVTFNGNYNISPRVSPDGRRLLYISRREGGFRVAMLDLATGTETLLTNGSDDQSPSFSPNGQQVLYAAVNGGRGVLSAVSSDGRVRQTLSVLNGEVREPTWGPFPQ</sequence>
<evidence type="ECO:0000259" key="8">
    <source>
        <dbReference type="Pfam" id="PF04052"/>
    </source>
</evidence>
<dbReference type="PANTHER" id="PTHR36842">
    <property type="entry name" value="PROTEIN TOLB HOMOLOG"/>
    <property type="match status" value="1"/>
</dbReference>
<comment type="function">
    <text evidence="7">Part of the Tol-Pal system, which plays a role in outer membrane invagination during cell division and is important for maintaining outer membrane integrity.</text>
</comment>
<dbReference type="Proteomes" id="UP000078084">
    <property type="component" value="Unassembled WGS sequence"/>
</dbReference>
<comment type="subcellular location">
    <subcellularLocation>
        <location evidence="1 7">Periplasm</location>
    </subcellularLocation>
</comment>
<keyword evidence="3 7" id="KW-0132">Cell division</keyword>
<evidence type="ECO:0000256" key="4">
    <source>
        <dbReference type="ARBA" id="ARBA00022729"/>
    </source>
</evidence>
<evidence type="ECO:0000313" key="10">
    <source>
        <dbReference type="Proteomes" id="UP000078084"/>
    </source>
</evidence>
<dbReference type="OrthoDB" id="9802240at2"/>
<dbReference type="Pfam" id="PF07676">
    <property type="entry name" value="PD40"/>
    <property type="match status" value="5"/>
</dbReference>
<protein>
    <recommendedName>
        <fullName evidence="7">Tol-Pal system protein TolB</fullName>
    </recommendedName>
</protein>
<dbReference type="Gene3D" id="3.40.50.10070">
    <property type="entry name" value="TolB, N-terminal domain"/>
    <property type="match status" value="1"/>
</dbReference>
<keyword evidence="6 7" id="KW-0131">Cell cycle</keyword>
<feature type="signal peptide" evidence="7">
    <location>
        <begin position="1"/>
        <end position="22"/>
    </location>
</feature>
<dbReference type="Pfam" id="PF04052">
    <property type="entry name" value="TolB_N"/>
    <property type="match status" value="1"/>
</dbReference>
<dbReference type="InterPro" id="IPR014167">
    <property type="entry name" value="Tol-Pal_TolB"/>
</dbReference>
<keyword evidence="5 7" id="KW-0574">Periplasm</keyword>
<organism evidence="9 10">
    <name type="scientific">Kerstersia gyiorum</name>
    <dbReference type="NCBI Taxonomy" id="206506"/>
    <lineage>
        <taxon>Bacteria</taxon>
        <taxon>Pseudomonadati</taxon>
        <taxon>Pseudomonadota</taxon>
        <taxon>Betaproteobacteria</taxon>
        <taxon>Burkholderiales</taxon>
        <taxon>Alcaligenaceae</taxon>
        <taxon>Kerstersia</taxon>
    </lineage>
</organism>
<reference evidence="9 10" key="1">
    <citation type="submission" date="2015-04" db="EMBL/GenBank/DDBJ databases">
        <title>Genome sequence of Kerstersia gyiorum CG1.</title>
        <authorList>
            <person name="Greninger A.L."/>
            <person name="Kozyreva V."/>
            <person name="Chaturvedi V."/>
        </authorList>
    </citation>
    <scope>NUCLEOTIDE SEQUENCE [LARGE SCALE GENOMIC DNA]</scope>
    <source>
        <strain evidence="9 10">CG1</strain>
    </source>
</reference>
<comment type="caution">
    <text evidence="9">The sequence shown here is derived from an EMBL/GenBank/DDBJ whole genome shotgun (WGS) entry which is preliminary data.</text>
</comment>
<evidence type="ECO:0000256" key="7">
    <source>
        <dbReference type="HAMAP-Rule" id="MF_00671"/>
    </source>
</evidence>
<dbReference type="EMBL" id="LBNE01000013">
    <property type="protein sequence ID" value="KKO70699.1"/>
    <property type="molecule type" value="Genomic_DNA"/>
</dbReference>
<dbReference type="PANTHER" id="PTHR36842:SF1">
    <property type="entry name" value="PROTEIN TOLB"/>
    <property type="match status" value="1"/>
</dbReference>
<dbReference type="HAMAP" id="MF_00671">
    <property type="entry name" value="TolB"/>
    <property type="match status" value="1"/>
</dbReference>
<dbReference type="InterPro" id="IPR007195">
    <property type="entry name" value="TolB_N"/>
</dbReference>